<sequence length="92" mass="10604">MAEQPDLDRRSDRVEQCGRVDKKVEALPQLIIPRVGHIVSSPFDGFQYHLADQAKRSCRRLWDGFDESVILIMINGQHKWSCGVDHTCRELV</sequence>
<gene>
    <name evidence="1" type="ORF">GCM10022254_62490</name>
</gene>
<keyword evidence="2" id="KW-1185">Reference proteome</keyword>
<organism evidence="1 2">
    <name type="scientific">Actinomadura meridiana</name>
    <dbReference type="NCBI Taxonomy" id="559626"/>
    <lineage>
        <taxon>Bacteria</taxon>
        <taxon>Bacillati</taxon>
        <taxon>Actinomycetota</taxon>
        <taxon>Actinomycetes</taxon>
        <taxon>Streptosporangiales</taxon>
        <taxon>Thermomonosporaceae</taxon>
        <taxon>Actinomadura</taxon>
    </lineage>
</organism>
<evidence type="ECO:0000313" key="1">
    <source>
        <dbReference type="EMBL" id="GAA4239889.1"/>
    </source>
</evidence>
<name>A0ABP8CJL3_9ACTN</name>
<reference evidence="2" key="1">
    <citation type="journal article" date="2019" name="Int. J. Syst. Evol. Microbiol.">
        <title>The Global Catalogue of Microorganisms (GCM) 10K type strain sequencing project: providing services to taxonomists for standard genome sequencing and annotation.</title>
        <authorList>
            <consortium name="The Broad Institute Genomics Platform"/>
            <consortium name="The Broad Institute Genome Sequencing Center for Infectious Disease"/>
            <person name="Wu L."/>
            <person name="Ma J."/>
        </authorList>
    </citation>
    <scope>NUCLEOTIDE SEQUENCE [LARGE SCALE GENOMIC DNA]</scope>
    <source>
        <strain evidence="2">JCM 17440</strain>
    </source>
</reference>
<accession>A0ABP8CJL3</accession>
<dbReference type="EMBL" id="BAABAS010000021">
    <property type="protein sequence ID" value="GAA4239889.1"/>
    <property type="molecule type" value="Genomic_DNA"/>
</dbReference>
<comment type="caution">
    <text evidence="1">The sequence shown here is derived from an EMBL/GenBank/DDBJ whole genome shotgun (WGS) entry which is preliminary data.</text>
</comment>
<proteinExistence type="predicted"/>
<dbReference type="Proteomes" id="UP001501710">
    <property type="component" value="Unassembled WGS sequence"/>
</dbReference>
<evidence type="ECO:0000313" key="2">
    <source>
        <dbReference type="Proteomes" id="UP001501710"/>
    </source>
</evidence>
<protein>
    <submittedName>
        <fullName evidence="1">Uncharacterized protein</fullName>
    </submittedName>
</protein>